<dbReference type="STRING" id="1802207.A3D44_00620"/>
<dbReference type="EMBL" id="MHOT01000022">
    <property type="protein sequence ID" value="OGZ68431.1"/>
    <property type="molecule type" value="Genomic_DNA"/>
</dbReference>
<name>A0A1G2I1V7_9BACT</name>
<evidence type="ECO:0000256" key="1">
    <source>
        <dbReference type="SAM" id="Phobius"/>
    </source>
</evidence>
<reference evidence="2 3" key="1">
    <citation type="journal article" date="2016" name="Nat. Commun.">
        <title>Thousands of microbial genomes shed light on interconnected biogeochemical processes in an aquifer system.</title>
        <authorList>
            <person name="Anantharaman K."/>
            <person name="Brown C.T."/>
            <person name="Hug L.A."/>
            <person name="Sharon I."/>
            <person name="Castelle C.J."/>
            <person name="Probst A.J."/>
            <person name="Thomas B.C."/>
            <person name="Singh A."/>
            <person name="Wilkins M.J."/>
            <person name="Karaoz U."/>
            <person name="Brodie E.L."/>
            <person name="Williams K.H."/>
            <person name="Hubbard S.S."/>
            <person name="Banfield J.F."/>
        </authorList>
    </citation>
    <scope>NUCLEOTIDE SEQUENCE [LARGE SCALE GENOMIC DNA]</scope>
</reference>
<keyword evidence="1" id="KW-0812">Transmembrane</keyword>
<protein>
    <submittedName>
        <fullName evidence="2">Uncharacterized protein</fullName>
    </submittedName>
</protein>
<proteinExistence type="predicted"/>
<comment type="caution">
    <text evidence="2">The sequence shown here is derived from an EMBL/GenBank/DDBJ whole genome shotgun (WGS) entry which is preliminary data.</text>
</comment>
<sequence length="119" mass="13343">MSTAILAIPYRALQKKIRTGNYAIKVPWKLAYALALLASLLLVVYYIVMVNQLIKGAYTIKSANKKIEVLMAQNREAQTHFTESSFLGNTMQQAKDLGFEKTTTISYIQILQNSLAKAK</sequence>
<accession>A0A1G2I1V7</accession>
<evidence type="ECO:0000313" key="3">
    <source>
        <dbReference type="Proteomes" id="UP000178820"/>
    </source>
</evidence>
<feature type="transmembrane region" description="Helical" evidence="1">
    <location>
        <begin position="30"/>
        <end position="48"/>
    </location>
</feature>
<organism evidence="2 3">
    <name type="scientific">Candidatus Staskawiczbacteria bacterium RIFCSPHIGHO2_02_FULL_42_22</name>
    <dbReference type="NCBI Taxonomy" id="1802207"/>
    <lineage>
        <taxon>Bacteria</taxon>
        <taxon>Candidatus Staskawicziibacteriota</taxon>
    </lineage>
</organism>
<dbReference type="Proteomes" id="UP000178820">
    <property type="component" value="Unassembled WGS sequence"/>
</dbReference>
<gene>
    <name evidence="2" type="ORF">A3D44_00620</name>
</gene>
<dbReference type="AlphaFoldDB" id="A0A1G2I1V7"/>
<keyword evidence="1" id="KW-1133">Transmembrane helix</keyword>
<evidence type="ECO:0000313" key="2">
    <source>
        <dbReference type="EMBL" id="OGZ68431.1"/>
    </source>
</evidence>
<keyword evidence="1" id="KW-0472">Membrane</keyword>